<name>A0A0K2SW56_LEPSM</name>
<dbReference type="EMBL" id="HACA01000145">
    <property type="protein sequence ID" value="CDW17506.1"/>
    <property type="molecule type" value="Transcribed_RNA"/>
</dbReference>
<accession>A0A0K2SW56</accession>
<protein>
    <submittedName>
        <fullName evidence="1">Uncharacterized protein</fullName>
    </submittedName>
</protein>
<evidence type="ECO:0000313" key="1">
    <source>
        <dbReference type="EMBL" id="CDW17506.1"/>
    </source>
</evidence>
<dbReference type="AlphaFoldDB" id="A0A0K2SW56"/>
<sequence length="58" mass="6246">PKSCVGELLGPEAVKFIRCTFPEDQGTLLIFQNTSWLLGCIGELLDTKGSLNSTAADF</sequence>
<reference evidence="1" key="1">
    <citation type="submission" date="2014-05" db="EMBL/GenBank/DDBJ databases">
        <authorList>
            <person name="Chronopoulou M."/>
        </authorList>
    </citation>
    <scope>NUCLEOTIDE SEQUENCE</scope>
    <source>
        <tissue evidence="1">Whole organism</tissue>
    </source>
</reference>
<organism evidence="1">
    <name type="scientific">Lepeophtheirus salmonis</name>
    <name type="common">Salmon louse</name>
    <name type="synonym">Caligus salmonis</name>
    <dbReference type="NCBI Taxonomy" id="72036"/>
    <lineage>
        <taxon>Eukaryota</taxon>
        <taxon>Metazoa</taxon>
        <taxon>Ecdysozoa</taxon>
        <taxon>Arthropoda</taxon>
        <taxon>Crustacea</taxon>
        <taxon>Multicrustacea</taxon>
        <taxon>Hexanauplia</taxon>
        <taxon>Copepoda</taxon>
        <taxon>Siphonostomatoida</taxon>
        <taxon>Caligidae</taxon>
        <taxon>Lepeophtheirus</taxon>
    </lineage>
</organism>
<feature type="non-terminal residue" evidence="1">
    <location>
        <position position="1"/>
    </location>
</feature>
<proteinExistence type="predicted"/>